<evidence type="ECO:0000256" key="3">
    <source>
        <dbReference type="ARBA" id="ARBA00023237"/>
    </source>
</evidence>
<keyword evidence="2 4" id="KW-0472">Membrane</keyword>
<evidence type="ECO:0000259" key="5">
    <source>
        <dbReference type="Pfam" id="PF04355"/>
    </source>
</evidence>
<keyword evidence="1 4" id="KW-0732">Signal</keyword>
<keyword evidence="3 4" id="KW-0998">Cell outer membrane</keyword>
<comment type="function">
    <text evidence="4">Part of the outer membrane protein assembly complex, which is involved in assembly and insertion of beta-barrel proteins into the outer membrane.</text>
</comment>
<name>A0ABR6XG75_9BURK</name>
<organism evidence="6 7">
    <name type="scientific">Undibacterium aquatile</name>
    <dbReference type="NCBI Taxonomy" id="1537398"/>
    <lineage>
        <taxon>Bacteria</taxon>
        <taxon>Pseudomonadati</taxon>
        <taxon>Pseudomonadota</taxon>
        <taxon>Betaproteobacteria</taxon>
        <taxon>Burkholderiales</taxon>
        <taxon>Oxalobacteraceae</taxon>
        <taxon>Undibacterium</taxon>
    </lineage>
</organism>
<gene>
    <name evidence="4" type="primary">bamE</name>
    <name evidence="6" type="ORF">H8K26_09200</name>
</gene>
<dbReference type="RefSeq" id="WP_186882860.1">
    <property type="nucleotide sequence ID" value="NZ_JACOFT010000003.1"/>
</dbReference>
<dbReference type="Proteomes" id="UP000637632">
    <property type="component" value="Unassembled WGS sequence"/>
</dbReference>
<dbReference type="InterPro" id="IPR037873">
    <property type="entry name" value="BamE-like"/>
</dbReference>
<comment type="similarity">
    <text evidence="4">Belongs to the BamE family.</text>
</comment>
<comment type="subcellular location">
    <subcellularLocation>
        <location evidence="4">Cell outer membrane</location>
    </subcellularLocation>
</comment>
<evidence type="ECO:0000256" key="1">
    <source>
        <dbReference type="ARBA" id="ARBA00022729"/>
    </source>
</evidence>
<keyword evidence="7" id="KW-1185">Reference proteome</keyword>
<sequence length="161" mass="17791">MTLLLGVSACASKPPVADKAVSATAGTQIYAPTGVSKFLGYISPYRITVQQGNFVSQEMMAQIKEGMTREQVRFVLGTALLTDMFHEDRWDYPFRLTKPNGEQVVSQVTIHFKNNTVSKFEGGSLPTEKEYLARITESALGLDKVESLNDLDGTPKKKDKK</sequence>
<reference evidence="6 7" key="1">
    <citation type="submission" date="2020-08" db="EMBL/GenBank/DDBJ databases">
        <title>Novel species isolated from subtropical streams in China.</title>
        <authorList>
            <person name="Lu H."/>
        </authorList>
    </citation>
    <scope>NUCLEOTIDE SEQUENCE [LARGE SCALE GENOMIC DNA]</scope>
    <source>
        <strain evidence="6 7">CCTCC AB 2015119</strain>
    </source>
</reference>
<dbReference type="HAMAP" id="MF_00925">
    <property type="entry name" value="OM_assembly_BamE"/>
    <property type="match status" value="1"/>
</dbReference>
<evidence type="ECO:0000256" key="2">
    <source>
        <dbReference type="ARBA" id="ARBA00023136"/>
    </source>
</evidence>
<feature type="domain" description="Outer membrane protein assembly factor BamE" evidence="5">
    <location>
        <begin position="52"/>
        <end position="121"/>
    </location>
</feature>
<accession>A0ABR6XG75</accession>
<dbReference type="InterPro" id="IPR026592">
    <property type="entry name" value="BamE"/>
</dbReference>
<comment type="caution">
    <text evidence="6">The sequence shown here is derived from an EMBL/GenBank/DDBJ whole genome shotgun (WGS) entry which is preliminary data.</text>
</comment>
<protein>
    <recommendedName>
        <fullName evidence="4">Outer membrane protein assembly factor BamE</fullName>
    </recommendedName>
</protein>
<evidence type="ECO:0000256" key="4">
    <source>
        <dbReference type="HAMAP-Rule" id="MF_00925"/>
    </source>
</evidence>
<evidence type="ECO:0000313" key="7">
    <source>
        <dbReference type="Proteomes" id="UP000637632"/>
    </source>
</evidence>
<dbReference type="Gene3D" id="3.30.1450.10">
    <property type="match status" value="1"/>
</dbReference>
<evidence type="ECO:0000313" key="6">
    <source>
        <dbReference type="EMBL" id="MBC3811615.1"/>
    </source>
</evidence>
<comment type="subunit">
    <text evidence="4">Part of the Bam complex.</text>
</comment>
<dbReference type="PANTHER" id="PTHR37482">
    <property type="entry name" value="OUTER MEMBRANE PROTEIN ASSEMBLY FACTOR BAME"/>
    <property type="match status" value="1"/>
</dbReference>
<dbReference type="InterPro" id="IPR007450">
    <property type="entry name" value="BamE_dom"/>
</dbReference>
<dbReference type="Pfam" id="PF04355">
    <property type="entry name" value="BamE"/>
    <property type="match status" value="1"/>
</dbReference>
<dbReference type="EMBL" id="JACOFT010000003">
    <property type="protein sequence ID" value="MBC3811615.1"/>
    <property type="molecule type" value="Genomic_DNA"/>
</dbReference>
<proteinExistence type="inferred from homology"/>
<dbReference type="PANTHER" id="PTHR37482:SF1">
    <property type="entry name" value="OUTER MEMBRANE PROTEIN ASSEMBLY FACTOR BAME"/>
    <property type="match status" value="1"/>
</dbReference>